<evidence type="ECO:0000256" key="1">
    <source>
        <dbReference type="ARBA" id="ARBA00008773"/>
    </source>
</evidence>
<comment type="similarity">
    <text evidence="1 4">Belongs to the glycosyl hydrolase 17 family.</text>
</comment>
<name>A0A835VI22_VANPL</name>
<evidence type="ECO:0000256" key="4">
    <source>
        <dbReference type="RuleBase" id="RU004335"/>
    </source>
</evidence>
<sequence length="319" mass="34434">MGDSIGVLSIGVCYGMLGNNLPTPEDVISLYKARKIEAMRLYDANKDVLQALNGSNIHLLLDVPNELLQLFATDSNAANTWVQSKVAQYSPTVHFRYIAVGNEVIPGNLAQFVLPAMANVRYALFSAGLHSKIKVSTSVSQAVLGASYPPSAGAFTSEADSFLGPIAGFLEGHRAPLLVNLYPYFAYAGNAAKVPLDYALFTSQGSVVFDGKLNYSNLFDAMVDSVYSALEKIGGERVEVVVSETGWPSAGGAATSIRNAQTYNTNLIKHVQQGSPKRPGKIEAYIFAMFNENQKSAGVEQSWGLFYPNKVPVYPVEFL</sequence>
<evidence type="ECO:0008006" key="8">
    <source>
        <dbReference type="Google" id="ProtNLM"/>
    </source>
</evidence>
<evidence type="ECO:0000313" key="7">
    <source>
        <dbReference type="Proteomes" id="UP000639772"/>
    </source>
</evidence>
<dbReference type="InterPro" id="IPR017853">
    <property type="entry name" value="GH"/>
</dbReference>
<dbReference type="PANTHER" id="PTHR32227">
    <property type="entry name" value="GLUCAN ENDO-1,3-BETA-GLUCOSIDASE BG1-RELATED-RELATED"/>
    <property type="match status" value="1"/>
</dbReference>
<dbReference type="GO" id="GO:0042973">
    <property type="term" value="F:glucan endo-1,3-beta-D-glucosidase activity"/>
    <property type="evidence" value="ECO:0007669"/>
    <property type="project" value="UniProtKB-ARBA"/>
</dbReference>
<protein>
    <recommendedName>
        <fullName evidence="8">Glucan endo-1,3-beta-D-glucosidase</fullName>
    </recommendedName>
</protein>
<dbReference type="PROSITE" id="PS00587">
    <property type="entry name" value="GLYCOSYL_HYDROL_F17"/>
    <property type="match status" value="1"/>
</dbReference>
<reference evidence="6 7" key="1">
    <citation type="journal article" date="2020" name="Nat. Food">
        <title>A phased Vanilla planifolia genome enables genetic improvement of flavour and production.</title>
        <authorList>
            <person name="Hasing T."/>
            <person name="Tang H."/>
            <person name="Brym M."/>
            <person name="Khazi F."/>
            <person name="Huang T."/>
            <person name="Chambers A.H."/>
        </authorList>
    </citation>
    <scope>NUCLEOTIDE SEQUENCE [LARGE SCALE GENOMIC DNA]</scope>
    <source>
        <tissue evidence="6">Leaf</tissue>
    </source>
</reference>
<dbReference type="Gene3D" id="3.20.20.80">
    <property type="entry name" value="Glycosidases"/>
    <property type="match status" value="1"/>
</dbReference>
<dbReference type="InterPro" id="IPR000490">
    <property type="entry name" value="Glyco_hydro_17"/>
</dbReference>
<dbReference type="AlphaFoldDB" id="A0A835VI22"/>
<keyword evidence="3 5" id="KW-0326">Glycosidase</keyword>
<evidence type="ECO:0000256" key="2">
    <source>
        <dbReference type="ARBA" id="ARBA00022801"/>
    </source>
</evidence>
<dbReference type="InterPro" id="IPR044965">
    <property type="entry name" value="Glyco_hydro_17_plant"/>
</dbReference>
<dbReference type="Proteomes" id="UP000639772">
    <property type="component" value="Chromosome 1"/>
</dbReference>
<accession>A0A835VI22</accession>
<evidence type="ECO:0000256" key="3">
    <source>
        <dbReference type="ARBA" id="ARBA00023295"/>
    </source>
</evidence>
<dbReference type="FunFam" id="3.20.20.80:FF:000010">
    <property type="entry name" value="glucan endo-1,3-beta-glucosidase, basic"/>
    <property type="match status" value="1"/>
</dbReference>
<comment type="caution">
    <text evidence="6">The sequence shown here is derived from an EMBL/GenBank/DDBJ whole genome shotgun (WGS) entry which is preliminary data.</text>
</comment>
<organism evidence="6 7">
    <name type="scientific">Vanilla planifolia</name>
    <name type="common">Vanilla</name>
    <dbReference type="NCBI Taxonomy" id="51239"/>
    <lineage>
        <taxon>Eukaryota</taxon>
        <taxon>Viridiplantae</taxon>
        <taxon>Streptophyta</taxon>
        <taxon>Embryophyta</taxon>
        <taxon>Tracheophyta</taxon>
        <taxon>Spermatophyta</taxon>
        <taxon>Magnoliopsida</taxon>
        <taxon>Liliopsida</taxon>
        <taxon>Asparagales</taxon>
        <taxon>Orchidaceae</taxon>
        <taxon>Vanilloideae</taxon>
        <taxon>Vanilleae</taxon>
        <taxon>Vanilla</taxon>
    </lineage>
</organism>
<gene>
    <name evidence="6" type="ORF">HPP92_001516</name>
</gene>
<dbReference type="Pfam" id="PF00332">
    <property type="entry name" value="Glyco_hydro_17"/>
    <property type="match status" value="1"/>
</dbReference>
<proteinExistence type="inferred from homology"/>
<keyword evidence="2 5" id="KW-0378">Hydrolase</keyword>
<dbReference type="GO" id="GO:0005975">
    <property type="term" value="P:carbohydrate metabolic process"/>
    <property type="evidence" value="ECO:0007669"/>
    <property type="project" value="InterPro"/>
</dbReference>
<dbReference type="EMBL" id="JADCNM010000001">
    <property type="protein sequence ID" value="KAG0501444.1"/>
    <property type="molecule type" value="Genomic_DNA"/>
</dbReference>
<evidence type="ECO:0000256" key="5">
    <source>
        <dbReference type="RuleBase" id="RU004336"/>
    </source>
</evidence>
<dbReference type="SUPFAM" id="SSF51445">
    <property type="entry name" value="(Trans)glycosidases"/>
    <property type="match status" value="1"/>
</dbReference>
<dbReference type="OrthoDB" id="941679at2759"/>
<evidence type="ECO:0000313" key="6">
    <source>
        <dbReference type="EMBL" id="KAG0501444.1"/>
    </source>
</evidence>